<dbReference type="CDD" id="cd07989">
    <property type="entry name" value="LPLAT_AGPAT-like"/>
    <property type="match status" value="1"/>
</dbReference>
<keyword evidence="4" id="KW-0443">Lipid metabolism</keyword>
<keyword evidence="5" id="KW-0812">Transmembrane</keyword>
<reference evidence="7 8" key="1">
    <citation type="submission" date="2018-03" db="EMBL/GenBank/DDBJ databases">
        <authorList>
            <person name="Fogelqvist J."/>
        </authorList>
    </citation>
    <scope>NUCLEOTIDE SEQUENCE [LARGE SCALE GENOMIC DNA]</scope>
</reference>
<keyword evidence="2 4" id="KW-0808">Transferase</keyword>
<keyword evidence="7" id="KW-0496">Mitochondrion</keyword>
<comment type="similarity">
    <text evidence="1 4">Belongs to the 1-acyl-sn-glycerol-3-phosphate acyltransferase family.</text>
</comment>
<feature type="transmembrane region" description="Helical" evidence="5">
    <location>
        <begin position="223"/>
        <end position="240"/>
    </location>
</feature>
<keyword evidence="4" id="KW-0594">Phospholipid biosynthesis</keyword>
<geneLocation type="mitochondrion" evidence="7"/>
<dbReference type="GO" id="GO:0006654">
    <property type="term" value="P:phosphatidic acid biosynthetic process"/>
    <property type="evidence" value="ECO:0007669"/>
    <property type="project" value="TreeGrafter"/>
</dbReference>
<evidence type="ECO:0000256" key="5">
    <source>
        <dbReference type="SAM" id="Phobius"/>
    </source>
</evidence>
<organism evidence="7 8">
    <name type="scientific">Plasmodiophora brassicae</name>
    <name type="common">Clubroot disease agent</name>
    <dbReference type="NCBI Taxonomy" id="37360"/>
    <lineage>
        <taxon>Eukaryota</taxon>
        <taxon>Sar</taxon>
        <taxon>Rhizaria</taxon>
        <taxon>Endomyxa</taxon>
        <taxon>Phytomyxea</taxon>
        <taxon>Plasmodiophorida</taxon>
        <taxon>Plasmodiophoridae</taxon>
        <taxon>Plasmodiophora</taxon>
    </lineage>
</organism>
<comment type="domain">
    <text evidence="4">The HXXXXD motif is essential for acyltransferase activity and may constitute the binding site for the phosphate moiety of the glycerol-3-phosphate.</text>
</comment>
<dbReference type="PANTHER" id="PTHR10434:SF11">
    <property type="entry name" value="1-ACYL-SN-GLYCEROL-3-PHOSPHATE ACYLTRANSFERASE"/>
    <property type="match status" value="1"/>
</dbReference>
<dbReference type="InterPro" id="IPR002123">
    <property type="entry name" value="Plipid/glycerol_acylTrfase"/>
</dbReference>
<dbReference type="EC" id="2.3.1.51" evidence="4"/>
<dbReference type="GO" id="GO:0005783">
    <property type="term" value="C:endoplasmic reticulum"/>
    <property type="evidence" value="ECO:0007669"/>
    <property type="project" value="TreeGrafter"/>
</dbReference>
<evidence type="ECO:0000256" key="2">
    <source>
        <dbReference type="ARBA" id="ARBA00022679"/>
    </source>
</evidence>
<dbReference type="AlphaFoldDB" id="A0A3P3Y9V1"/>
<evidence type="ECO:0000256" key="1">
    <source>
        <dbReference type="ARBA" id="ARBA00008655"/>
    </source>
</evidence>
<dbReference type="Pfam" id="PF01553">
    <property type="entry name" value="Acyltransferase"/>
    <property type="match status" value="1"/>
</dbReference>
<dbReference type="EMBL" id="OVEO01000006">
    <property type="protein sequence ID" value="SPQ96948.1"/>
    <property type="molecule type" value="Genomic_DNA"/>
</dbReference>
<proteinExistence type="inferred from homology"/>
<dbReference type="NCBIfam" id="TIGR00530">
    <property type="entry name" value="AGP_acyltrn"/>
    <property type="match status" value="1"/>
</dbReference>
<feature type="transmembrane region" description="Helical" evidence="5">
    <location>
        <begin position="373"/>
        <end position="392"/>
    </location>
</feature>
<dbReference type="SUPFAM" id="SSF69593">
    <property type="entry name" value="Glycerol-3-phosphate (1)-acyltransferase"/>
    <property type="match status" value="1"/>
</dbReference>
<evidence type="ECO:0000313" key="7">
    <source>
        <dbReference type="EMBL" id="SPQ96948.1"/>
    </source>
</evidence>
<gene>
    <name evidence="7" type="ORF">PLBR_LOCUS4163</name>
</gene>
<keyword evidence="5" id="KW-1133">Transmembrane helix</keyword>
<evidence type="ECO:0000256" key="4">
    <source>
        <dbReference type="RuleBase" id="RU361267"/>
    </source>
</evidence>
<evidence type="ECO:0000259" key="6">
    <source>
        <dbReference type="SMART" id="SM00563"/>
    </source>
</evidence>
<keyword evidence="4" id="KW-0444">Lipid biosynthesis</keyword>
<protein>
    <recommendedName>
        <fullName evidence="4">1-acyl-sn-glycerol-3-phosphate acyltransferase</fullName>
        <ecNumber evidence="4">2.3.1.51</ecNumber>
    </recommendedName>
</protein>
<keyword evidence="5" id="KW-0472">Membrane</keyword>
<feature type="domain" description="Phospholipid/glycerol acyltransferase" evidence="6">
    <location>
        <begin position="193"/>
        <end position="308"/>
    </location>
</feature>
<dbReference type="GO" id="GO:0003841">
    <property type="term" value="F:1-acylglycerol-3-phosphate O-acyltransferase activity"/>
    <property type="evidence" value="ECO:0007669"/>
    <property type="project" value="UniProtKB-UniRule"/>
</dbReference>
<dbReference type="Proteomes" id="UP000290189">
    <property type="component" value="Unassembled WGS sequence"/>
</dbReference>
<comment type="catalytic activity">
    <reaction evidence="4">
        <text>a 1-acyl-sn-glycero-3-phosphate + an acyl-CoA = a 1,2-diacyl-sn-glycero-3-phosphate + CoA</text>
        <dbReference type="Rhea" id="RHEA:19709"/>
        <dbReference type="ChEBI" id="CHEBI:57287"/>
        <dbReference type="ChEBI" id="CHEBI:57970"/>
        <dbReference type="ChEBI" id="CHEBI:58342"/>
        <dbReference type="ChEBI" id="CHEBI:58608"/>
        <dbReference type="EC" id="2.3.1.51"/>
    </reaction>
</comment>
<evidence type="ECO:0000313" key="8">
    <source>
        <dbReference type="Proteomes" id="UP000290189"/>
    </source>
</evidence>
<feature type="transmembrane region" description="Helical" evidence="5">
    <location>
        <begin position="122"/>
        <end position="145"/>
    </location>
</feature>
<dbReference type="SMART" id="SM00563">
    <property type="entry name" value="PlsC"/>
    <property type="match status" value="1"/>
</dbReference>
<sequence>MCARPHSQRHGAASTYVHKYVLPRPSPVRSGSLAATSLVTSGRPPRMAAVAPDDLADLLADADNATTPSECIRVAAKLQSVLLDRPDLSERIAPALDRVDLRHHLHGVEMGIAQKLMVACRIFICVGIFVCTVPVLFCVALLLPLNPVLRRIGLNDMQMPTEVVQQQFFRWAALCLGLQVRVIGTEKLPCRPYLFMFSHGSMLDPIALGAISPVPLRFIGKRVLFMVPIIGWLFALYGHIPIDRQSRTDAIESLKAGARLMVRSGASIGIAPEGTRSLTGHLQSFKKGPFHMAIRTRMPVVPVIIEDAYQLLPPRRWLPRPGCVTVRALSPIAVSDQDTVEGLSRTVRQAILAALASPAHGKSNDRLYTFDEAIFTVLPLGLLCITGYLYLVRHWLLQQFI</sequence>
<dbReference type="GO" id="GO:0016020">
    <property type="term" value="C:membrane"/>
    <property type="evidence" value="ECO:0007669"/>
    <property type="project" value="InterPro"/>
</dbReference>
<dbReference type="PANTHER" id="PTHR10434">
    <property type="entry name" value="1-ACYL-SN-GLYCEROL-3-PHOSPHATE ACYLTRANSFERASE"/>
    <property type="match status" value="1"/>
</dbReference>
<keyword evidence="3 4" id="KW-0012">Acyltransferase</keyword>
<name>A0A3P3Y9V1_PLABS</name>
<accession>A0A3P3Y9V1</accession>
<keyword evidence="4" id="KW-1208">Phospholipid metabolism</keyword>
<evidence type="ECO:0000256" key="3">
    <source>
        <dbReference type="ARBA" id="ARBA00023315"/>
    </source>
</evidence>
<dbReference type="InterPro" id="IPR004552">
    <property type="entry name" value="AGP_acyltrans"/>
</dbReference>